<accession>A0A386Z8H1</accession>
<evidence type="ECO:0000256" key="1">
    <source>
        <dbReference type="SAM" id="Phobius"/>
    </source>
</evidence>
<keyword evidence="1" id="KW-0472">Membrane</keyword>
<evidence type="ECO:0000313" key="4">
    <source>
        <dbReference type="EMBL" id="AYF73473.1"/>
    </source>
</evidence>
<feature type="domain" description="DUF8020" evidence="3">
    <location>
        <begin position="49"/>
        <end position="116"/>
    </location>
</feature>
<sequence length="205" mass="20402">MRKIVATAALTIGAMAITGGTSYAAPEQPAQDVQSLTQFAGQQSGVYFDAVRSDADKTVTTIVSGGTFVATGTDIQLVTATGEVAATLPVAFGTDSGTLALQPQILDGGTKLVAQPVFDPVWYNCSPSSPRQRSIELGFGIGATLGVLGATVIGLAITVATMGIGALALPFIAIGGFLLGGAIGGAAGGAIPNSDQQDAWECSGP</sequence>
<feature type="signal peptide" evidence="2">
    <location>
        <begin position="1"/>
        <end position="24"/>
    </location>
</feature>
<proteinExistence type="predicted"/>
<keyword evidence="5" id="KW-1185">Reference proteome</keyword>
<feature type="transmembrane region" description="Helical" evidence="1">
    <location>
        <begin position="167"/>
        <end position="191"/>
    </location>
</feature>
<protein>
    <recommendedName>
        <fullName evidence="3">DUF8020 domain-containing protein</fullName>
    </recommendedName>
</protein>
<evidence type="ECO:0000259" key="3">
    <source>
        <dbReference type="Pfam" id="PF26059"/>
    </source>
</evidence>
<organism evidence="4 5">
    <name type="scientific">Nocardia yunnanensis</name>
    <dbReference type="NCBI Taxonomy" id="2382165"/>
    <lineage>
        <taxon>Bacteria</taxon>
        <taxon>Bacillati</taxon>
        <taxon>Actinomycetota</taxon>
        <taxon>Actinomycetes</taxon>
        <taxon>Mycobacteriales</taxon>
        <taxon>Nocardiaceae</taxon>
        <taxon>Nocardia</taxon>
    </lineage>
</organism>
<dbReference type="RefSeq" id="WP_120735405.1">
    <property type="nucleotide sequence ID" value="NZ_CP032568.1"/>
</dbReference>
<dbReference type="KEGG" id="nyu:D7D52_05925"/>
<keyword evidence="2" id="KW-0732">Signal</keyword>
<evidence type="ECO:0000313" key="5">
    <source>
        <dbReference type="Proteomes" id="UP000267164"/>
    </source>
</evidence>
<feature type="transmembrane region" description="Helical" evidence="1">
    <location>
        <begin position="137"/>
        <end position="160"/>
    </location>
</feature>
<keyword evidence="1" id="KW-0812">Transmembrane</keyword>
<dbReference type="Proteomes" id="UP000267164">
    <property type="component" value="Chromosome"/>
</dbReference>
<evidence type="ECO:0000256" key="2">
    <source>
        <dbReference type="SAM" id="SignalP"/>
    </source>
</evidence>
<dbReference type="InterPro" id="IPR058333">
    <property type="entry name" value="DUF8020"/>
</dbReference>
<dbReference type="AlphaFoldDB" id="A0A386Z8H1"/>
<dbReference type="OrthoDB" id="4559858at2"/>
<dbReference type="EMBL" id="CP032568">
    <property type="protein sequence ID" value="AYF73473.1"/>
    <property type="molecule type" value="Genomic_DNA"/>
</dbReference>
<feature type="chain" id="PRO_5017265937" description="DUF8020 domain-containing protein" evidence="2">
    <location>
        <begin position="25"/>
        <end position="205"/>
    </location>
</feature>
<reference evidence="4 5" key="1">
    <citation type="submission" date="2018-09" db="EMBL/GenBank/DDBJ databases">
        <title>Nocardia yunnanensis sp. nov., an actinomycete isolated from a soil sample.</title>
        <authorList>
            <person name="Zhang J."/>
        </authorList>
    </citation>
    <scope>NUCLEOTIDE SEQUENCE [LARGE SCALE GENOMIC DNA]</scope>
    <source>
        <strain evidence="4 5">CFHS0054</strain>
    </source>
</reference>
<name>A0A386Z8H1_9NOCA</name>
<gene>
    <name evidence="4" type="ORF">D7D52_05925</name>
</gene>
<keyword evidence="1" id="KW-1133">Transmembrane helix</keyword>
<dbReference type="Pfam" id="PF26059">
    <property type="entry name" value="DUF8020"/>
    <property type="match status" value="1"/>
</dbReference>